<feature type="transmembrane region" description="Helical" evidence="1">
    <location>
        <begin position="174"/>
        <end position="195"/>
    </location>
</feature>
<dbReference type="PATRIC" id="fig|92835.4.peg.644"/>
<reference evidence="2 3" key="1">
    <citation type="submission" date="2015-02" db="EMBL/GenBank/DDBJ databases">
        <title>Draft genome sequences of ten Microbacterium spp. with emphasis on heavy metal contaminated environments.</title>
        <authorList>
            <person name="Corretto E."/>
        </authorList>
    </citation>
    <scope>NUCLEOTIDE SEQUENCE [LARGE SCALE GENOMIC DNA]</scope>
    <source>
        <strain evidence="2 3">DSM 12510</strain>
    </source>
</reference>
<proteinExistence type="predicted"/>
<keyword evidence="1" id="KW-1133">Transmembrane helix</keyword>
<evidence type="ECO:0000313" key="3">
    <source>
        <dbReference type="Proteomes" id="UP000033956"/>
    </source>
</evidence>
<name>A0A0M2HC31_9MICO</name>
<feature type="transmembrane region" description="Helical" evidence="1">
    <location>
        <begin position="148"/>
        <end position="168"/>
    </location>
</feature>
<feature type="transmembrane region" description="Helical" evidence="1">
    <location>
        <begin position="20"/>
        <end position="48"/>
    </location>
</feature>
<dbReference type="Proteomes" id="UP000033956">
    <property type="component" value="Unassembled WGS sequence"/>
</dbReference>
<accession>A0A0M2HC31</accession>
<evidence type="ECO:0008006" key="4">
    <source>
        <dbReference type="Google" id="ProtNLM"/>
    </source>
</evidence>
<dbReference type="AlphaFoldDB" id="A0A0M2HC31"/>
<keyword evidence="1" id="KW-0812">Transmembrane</keyword>
<dbReference type="EMBL" id="JYIZ01000033">
    <property type="protein sequence ID" value="KJL44052.1"/>
    <property type="molecule type" value="Genomic_DNA"/>
</dbReference>
<keyword evidence="3" id="KW-1185">Reference proteome</keyword>
<dbReference type="InterPro" id="IPR006938">
    <property type="entry name" value="DUF624"/>
</dbReference>
<dbReference type="Pfam" id="PF04854">
    <property type="entry name" value="DUF624"/>
    <property type="match status" value="1"/>
</dbReference>
<feature type="transmembrane region" description="Helical" evidence="1">
    <location>
        <begin position="100"/>
        <end position="127"/>
    </location>
</feature>
<dbReference type="RefSeq" id="WP_045274636.1">
    <property type="nucleotide sequence ID" value="NZ_BAAAUP010000003.1"/>
</dbReference>
<keyword evidence="1" id="KW-0472">Membrane</keyword>
<protein>
    <recommendedName>
        <fullName evidence="4">Membrane protein YesL</fullName>
    </recommendedName>
</protein>
<dbReference type="STRING" id="92835.RS81_00627"/>
<dbReference type="OrthoDB" id="9814991at2"/>
<gene>
    <name evidence="2" type="ORF">RS81_00627</name>
</gene>
<feature type="transmembrane region" description="Helical" evidence="1">
    <location>
        <begin position="69"/>
        <end position="94"/>
    </location>
</feature>
<organism evidence="2 3">
    <name type="scientific">Microbacterium terrae</name>
    <dbReference type="NCBI Taxonomy" id="69369"/>
    <lineage>
        <taxon>Bacteria</taxon>
        <taxon>Bacillati</taxon>
        <taxon>Actinomycetota</taxon>
        <taxon>Actinomycetes</taxon>
        <taxon>Micrococcales</taxon>
        <taxon>Microbacteriaceae</taxon>
        <taxon>Microbacterium</taxon>
    </lineage>
</organism>
<evidence type="ECO:0000313" key="2">
    <source>
        <dbReference type="EMBL" id="KJL44052.1"/>
    </source>
</evidence>
<comment type="caution">
    <text evidence="2">The sequence shown here is derived from an EMBL/GenBank/DDBJ whole genome shotgun (WGS) entry which is preliminary data.</text>
</comment>
<evidence type="ECO:0000256" key="1">
    <source>
        <dbReference type="SAM" id="Phobius"/>
    </source>
</evidence>
<sequence length="200" mass="21651">MRTDPEGRIASGVTGFLAFIALNVVYLVLCLPLVTIGSATSALFQVMLHYSDDERGRPLADFFPALRENFVRGFAATALLVPAVVLAFSGVFWMSHPSPLAGAASVLAFLAAIYVFAVFLHACALIARYRNTMRQTVKNALLLPFAEPVRTLGILLLPITVVSLGIVFPPFLFVVATIGFSFGAYVAAFLFRSIFTRRSA</sequence>